<accession>A0A9Q0GX03</accession>
<dbReference type="AlphaFoldDB" id="A0A9Q0GX03"/>
<protein>
    <submittedName>
        <fullName evidence="1">Uncharacterized protein</fullName>
    </submittedName>
</protein>
<dbReference type="EMBL" id="JAMYWD010000011">
    <property type="protein sequence ID" value="KAJ4955776.1"/>
    <property type="molecule type" value="Genomic_DNA"/>
</dbReference>
<proteinExistence type="predicted"/>
<name>A0A9Q0GX03_9MAGN</name>
<evidence type="ECO:0000313" key="2">
    <source>
        <dbReference type="Proteomes" id="UP001141806"/>
    </source>
</evidence>
<reference evidence="1" key="1">
    <citation type="journal article" date="2023" name="Plant J.">
        <title>The genome of the king protea, Protea cynaroides.</title>
        <authorList>
            <person name="Chang J."/>
            <person name="Duong T.A."/>
            <person name="Schoeman C."/>
            <person name="Ma X."/>
            <person name="Roodt D."/>
            <person name="Barker N."/>
            <person name="Li Z."/>
            <person name="Van de Peer Y."/>
            <person name="Mizrachi E."/>
        </authorList>
    </citation>
    <scope>NUCLEOTIDE SEQUENCE</scope>
    <source>
        <tissue evidence="1">Young leaves</tissue>
    </source>
</reference>
<comment type="caution">
    <text evidence="1">The sequence shown here is derived from an EMBL/GenBank/DDBJ whole genome shotgun (WGS) entry which is preliminary data.</text>
</comment>
<organism evidence="1 2">
    <name type="scientific">Protea cynaroides</name>
    <dbReference type="NCBI Taxonomy" id="273540"/>
    <lineage>
        <taxon>Eukaryota</taxon>
        <taxon>Viridiplantae</taxon>
        <taxon>Streptophyta</taxon>
        <taxon>Embryophyta</taxon>
        <taxon>Tracheophyta</taxon>
        <taxon>Spermatophyta</taxon>
        <taxon>Magnoliopsida</taxon>
        <taxon>Proteales</taxon>
        <taxon>Proteaceae</taxon>
        <taxon>Protea</taxon>
    </lineage>
</organism>
<keyword evidence="2" id="KW-1185">Reference proteome</keyword>
<evidence type="ECO:0000313" key="1">
    <source>
        <dbReference type="EMBL" id="KAJ4955776.1"/>
    </source>
</evidence>
<sequence length="105" mass="11402">MADVKTDDTETITIEVKSNQLLSLTAAGKDYCSAAAGKDCCSDAAGKDYQSEMDGSTKQPQSSRMFHKFALAFKTKTIKFFAEQDEDDNADTLSILDSTEEIITG</sequence>
<dbReference type="Proteomes" id="UP001141806">
    <property type="component" value="Unassembled WGS sequence"/>
</dbReference>
<gene>
    <name evidence="1" type="ORF">NE237_012559</name>
</gene>